<gene>
    <name evidence="1" type="ORF">TRFO_06436</name>
</gene>
<dbReference type="Proteomes" id="UP000179807">
    <property type="component" value="Unassembled WGS sequence"/>
</dbReference>
<keyword evidence="2" id="KW-1185">Reference proteome</keyword>
<accession>A0A1J4K074</accession>
<dbReference type="GeneID" id="94827802"/>
<sequence>MNDENAEIIDSLTVESEILQNSFPKGCLMTAEDIAMATSPNEVDFFGNLDTANRILTVLIEHETKLQRAFEKNAEFENKSNMTRNQSLTGISDFASMTNMPFQTASLPAVDSTVTFSQSVHVDTHFSSLFEFNLNKLILAGFRLLPPLANSSEFNGAIYKLAFFAHSVQNVFEISSDIQIFPYPSSTIIQIQNEKRKLYFLPKKSQIQDIQALQITVDAFLRNCIVIANSSSAKLNLKHFVPFKYDDLNITAMLNMSSVQSEWTQAACGIIKLAQHLVKIIDKVSKLNTSDGSYSELIINEDETFFKLE</sequence>
<dbReference type="AlphaFoldDB" id="A0A1J4K074"/>
<protein>
    <recommendedName>
        <fullName evidence="3">Atg6 BARA domain-containing protein</fullName>
    </recommendedName>
</protein>
<organism evidence="1 2">
    <name type="scientific">Tritrichomonas foetus</name>
    <dbReference type="NCBI Taxonomy" id="1144522"/>
    <lineage>
        <taxon>Eukaryota</taxon>
        <taxon>Metamonada</taxon>
        <taxon>Parabasalia</taxon>
        <taxon>Tritrichomonadida</taxon>
        <taxon>Tritrichomonadidae</taxon>
        <taxon>Tritrichomonas</taxon>
    </lineage>
</organism>
<evidence type="ECO:0008006" key="3">
    <source>
        <dbReference type="Google" id="ProtNLM"/>
    </source>
</evidence>
<dbReference type="EMBL" id="MLAK01000804">
    <property type="protein sequence ID" value="OHT04128.1"/>
    <property type="molecule type" value="Genomic_DNA"/>
</dbReference>
<comment type="caution">
    <text evidence="1">The sequence shown here is derived from an EMBL/GenBank/DDBJ whole genome shotgun (WGS) entry which is preliminary data.</text>
</comment>
<proteinExistence type="predicted"/>
<evidence type="ECO:0000313" key="2">
    <source>
        <dbReference type="Proteomes" id="UP000179807"/>
    </source>
</evidence>
<evidence type="ECO:0000313" key="1">
    <source>
        <dbReference type="EMBL" id="OHT04128.1"/>
    </source>
</evidence>
<name>A0A1J4K074_9EUKA</name>
<reference evidence="1" key="1">
    <citation type="submission" date="2016-10" db="EMBL/GenBank/DDBJ databases">
        <authorList>
            <person name="Benchimol M."/>
            <person name="Almeida L.G."/>
            <person name="Vasconcelos A.T."/>
            <person name="Perreira-Neves A."/>
            <person name="Rosa I.A."/>
            <person name="Tasca T."/>
            <person name="Bogo M.R."/>
            <person name="de Souza W."/>
        </authorList>
    </citation>
    <scope>NUCLEOTIDE SEQUENCE [LARGE SCALE GENOMIC DNA]</scope>
    <source>
        <strain evidence="1">K</strain>
    </source>
</reference>
<dbReference type="VEuPathDB" id="TrichDB:TRFO_06436"/>
<dbReference type="RefSeq" id="XP_068357264.1">
    <property type="nucleotide sequence ID" value="XM_068493098.1"/>
</dbReference>